<dbReference type="PANTHER" id="PTHR43065:SF46">
    <property type="entry name" value="C4-DICARBOXYLATE TRANSPORT SENSOR PROTEIN DCTB"/>
    <property type="match status" value="1"/>
</dbReference>
<feature type="modified residue" description="4-aspartylphosphate" evidence="10">
    <location>
        <position position="546"/>
    </location>
</feature>
<evidence type="ECO:0000313" key="16">
    <source>
        <dbReference type="EMBL" id="MBB4761885.1"/>
    </source>
</evidence>
<dbReference type="PRINTS" id="PR00344">
    <property type="entry name" value="BCTRLSENSOR"/>
</dbReference>
<proteinExistence type="predicted"/>
<evidence type="ECO:0000256" key="11">
    <source>
        <dbReference type="SAM" id="Phobius"/>
    </source>
</evidence>
<dbReference type="CDD" id="cd00156">
    <property type="entry name" value="REC"/>
    <property type="match status" value="1"/>
</dbReference>
<accession>A0A7W7MPU3</accession>
<dbReference type="SUPFAM" id="SSF55785">
    <property type="entry name" value="PYP-like sensor domain (PAS domain)"/>
    <property type="match status" value="1"/>
</dbReference>
<keyword evidence="5" id="KW-0808">Transferase</keyword>
<keyword evidence="9" id="KW-0902">Two-component regulatory system</keyword>
<feature type="domain" description="Histidine kinase" evidence="12">
    <location>
        <begin position="253"/>
        <end position="476"/>
    </location>
</feature>
<keyword evidence="8" id="KW-0067">ATP-binding</keyword>
<dbReference type="Pfam" id="PF13426">
    <property type="entry name" value="PAS_9"/>
    <property type="match status" value="1"/>
</dbReference>
<dbReference type="CDD" id="cd00130">
    <property type="entry name" value="PAS"/>
    <property type="match status" value="1"/>
</dbReference>
<dbReference type="SUPFAM" id="SSF55874">
    <property type="entry name" value="ATPase domain of HSP90 chaperone/DNA topoisomerase II/histidine kinase"/>
    <property type="match status" value="1"/>
</dbReference>
<organism evidence="16 17">
    <name type="scientific">Actinoplanes digitatis</name>
    <dbReference type="NCBI Taxonomy" id="1868"/>
    <lineage>
        <taxon>Bacteria</taxon>
        <taxon>Bacillati</taxon>
        <taxon>Actinomycetota</taxon>
        <taxon>Actinomycetes</taxon>
        <taxon>Micromonosporales</taxon>
        <taxon>Micromonosporaceae</taxon>
        <taxon>Actinoplanes</taxon>
    </lineage>
</organism>
<dbReference type="InterPro" id="IPR000014">
    <property type="entry name" value="PAS"/>
</dbReference>
<dbReference type="SMART" id="SM00388">
    <property type="entry name" value="HisKA"/>
    <property type="match status" value="1"/>
</dbReference>
<dbReference type="SMART" id="SM00387">
    <property type="entry name" value="HATPase_c"/>
    <property type="match status" value="1"/>
</dbReference>
<keyword evidence="17" id="KW-1185">Reference proteome</keyword>
<dbReference type="Pfam" id="PF00072">
    <property type="entry name" value="Response_reg"/>
    <property type="match status" value="1"/>
</dbReference>
<dbReference type="InterPro" id="IPR005467">
    <property type="entry name" value="His_kinase_dom"/>
</dbReference>
<dbReference type="AlphaFoldDB" id="A0A7W7MPU3"/>
<dbReference type="Proteomes" id="UP000578112">
    <property type="component" value="Unassembled WGS sequence"/>
</dbReference>
<name>A0A7W7MPU3_9ACTN</name>
<dbReference type="NCBIfam" id="TIGR00229">
    <property type="entry name" value="sensory_box"/>
    <property type="match status" value="1"/>
</dbReference>
<evidence type="ECO:0000256" key="8">
    <source>
        <dbReference type="ARBA" id="ARBA00022840"/>
    </source>
</evidence>
<dbReference type="SUPFAM" id="SSF47384">
    <property type="entry name" value="Homodimeric domain of signal transducing histidine kinase"/>
    <property type="match status" value="1"/>
</dbReference>
<comment type="caution">
    <text evidence="16">The sequence shown here is derived from an EMBL/GenBank/DDBJ whole genome shotgun (WGS) entry which is preliminary data.</text>
</comment>
<comment type="catalytic activity">
    <reaction evidence="1">
        <text>ATP + protein L-histidine = ADP + protein N-phospho-L-histidine.</text>
        <dbReference type="EC" id="2.7.13.3"/>
    </reaction>
</comment>
<dbReference type="Gene3D" id="3.30.450.20">
    <property type="entry name" value="PAS domain"/>
    <property type="match status" value="1"/>
</dbReference>
<feature type="transmembrane region" description="Helical" evidence="11">
    <location>
        <begin position="81"/>
        <end position="98"/>
    </location>
</feature>
<dbReference type="InterPro" id="IPR001789">
    <property type="entry name" value="Sig_transdc_resp-reg_receiver"/>
</dbReference>
<dbReference type="InterPro" id="IPR036097">
    <property type="entry name" value="HisK_dim/P_sf"/>
</dbReference>
<dbReference type="Pfam" id="PF02518">
    <property type="entry name" value="HATPase_c"/>
    <property type="match status" value="1"/>
</dbReference>
<evidence type="ECO:0000259" key="13">
    <source>
        <dbReference type="PROSITE" id="PS50110"/>
    </source>
</evidence>
<dbReference type="InterPro" id="IPR004358">
    <property type="entry name" value="Sig_transdc_His_kin-like_C"/>
</dbReference>
<dbReference type="GO" id="GO:0005886">
    <property type="term" value="C:plasma membrane"/>
    <property type="evidence" value="ECO:0007669"/>
    <property type="project" value="UniProtKB-SubCell"/>
</dbReference>
<evidence type="ECO:0000256" key="10">
    <source>
        <dbReference type="PROSITE-ProRule" id="PRU00169"/>
    </source>
</evidence>
<sequence>MFSSTSLLVMAVLVVTVSAIVAVMASRQTETLVFAMMAAAGPCLAVGSAKPRAVAAVCAYTLVLAVWISMVTGGLPTFGETRLLVLITCVFVLCVVLARGRQIGEQQLAEGRARLAEIVRSSGDAIITGSLDGTITGWNPAAERVYGYTAKEAIGNSVAIVGGPVDEQVPLVQLVRNGWAGDFEAERKRKDGSPVPVSVSVAGLRDRDGGLFEVCATHRDLTGQRAVEARERLLSDRSAQAERLESLGKLAGGVAHDFNNLLSIILNYTDFAIEQGAGEGTAQDDLARVRGAADRARMLCRQLLIFARSEPANAEAIDLNLILADSRDLLAPMLGEHIELSVNRAQQPLLVHADRTQLDQVLLNLIINARDAMPQGGAILVEVGDTEIDEDQAGAQPAIRPGHYAELLVRDTGTGMPPEVAAHIFEPFFTTKSNDRGTGLGLATVYGIVTKAGGAINVESEPGAGTTFRLLLPIAAEPAGRDHGAPPARPPVAHGQHVLVVEDEDGVRDLVVRILREHGYTVSAARDAPAALEQVEHKRFDLLLTDVIMPNMPGPTLAELIRQSQPGLPVLYISGYTEDLLEAQHGFGHGIELIEKPFTADELLDRIHRLLRPTARPVADSLPNLEGLAIRRG</sequence>
<dbReference type="Gene3D" id="3.40.50.2300">
    <property type="match status" value="1"/>
</dbReference>
<dbReference type="PANTHER" id="PTHR43065">
    <property type="entry name" value="SENSOR HISTIDINE KINASE"/>
    <property type="match status" value="1"/>
</dbReference>
<comment type="subcellular location">
    <subcellularLocation>
        <location evidence="2">Cell membrane</location>
    </subcellularLocation>
</comment>
<dbReference type="PROSITE" id="PS50109">
    <property type="entry name" value="HIS_KIN"/>
    <property type="match status" value="1"/>
</dbReference>
<evidence type="ECO:0000313" key="17">
    <source>
        <dbReference type="Proteomes" id="UP000578112"/>
    </source>
</evidence>
<evidence type="ECO:0000256" key="5">
    <source>
        <dbReference type="ARBA" id="ARBA00022679"/>
    </source>
</evidence>
<dbReference type="GO" id="GO:0000155">
    <property type="term" value="F:phosphorelay sensor kinase activity"/>
    <property type="evidence" value="ECO:0007669"/>
    <property type="project" value="InterPro"/>
</dbReference>
<feature type="transmembrane region" description="Helical" evidence="11">
    <location>
        <begin position="7"/>
        <end position="25"/>
    </location>
</feature>
<keyword evidence="11" id="KW-0812">Transmembrane</keyword>
<dbReference type="EC" id="2.7.13.3" evidence="3"/>
<evidence type="ECO:0000256" key="6">
    <source>
        <dbReference type="ARBA" id="ARBA00022741"/>
    </source>
</evidence>
<keyword evidence="11" id="KW-0472">Membrane</keyword>
<dbReference type="SMART" id="SM00091">
    <property type="entry name" value="PAS"/>
    <property type="match status" value="1"/>
</dbReference>
<dbReference type="InterPro" id="IPR003661">
    <property type="entry name" value="HisK_dim/P_dom"/>
</dbReference>
<feature type="domain" description="PAC" evidence="15">
    <location>
        <begin position="181"/>
        <end position="233"/>
    </location>
</feature>
<protein>
    <recommendedName>
        <fullName evidence="3">histidine kinase</fullName>
        <ecNumber evidence="3">2.7.13.3</ecNumber>
    </recommendedName>
</protein>
<reference evidence="16 17" key="1">
    <citation type="submission" date="2020-08" db="EMBL/GenBank/DDBJ databases">
        <title>Sequencing the genomes of 1000 actinobacteria strains.</title>
        <authorList>
            <person name="Klenk H.-P."/>
        </authorList>
    </citation>
    <scope>NUCLEOTIDE SEQUENCE [LARGE SCALE GENOMIC DNA]</scope>
    <source>
        <strain evidence="16 17">DSM 43149</strain>
    </source>
</reference>
<dbReference type="Gene3D" id="1.10.287.130">
    <property type="match status" value="1"/>
</dbReference>
<dbReference type="InterPro" id="IPR036890">
    <property type="entry name" value="HATPase_C_sf"/>
</dbReference>
<dbReference type="Gene3D" id="3.30.565.10">
    <property type="entry name" value="Histidine kinase-like ATPase, C-terminal domain"/>
    <property type="match status" value="1"/>
</dbReference>
<evidence type="ECO:0000256" key="4">
    <source>
        <dbReference type="ARBA" id="ARBA00022553"/>
    </source>
</evidence>
<dbReference type="PROSITE" id="PS50110">
    <property type="entry name" value="RESPONSE_REGULATORY"/>
    <property type="match status" value="1"/>
</dbReference>
<dbReference type="SUPFAM" id="SSF52172">
    <property type="entry name" value="CheY-like"/>
    <property type="match status" value="1"/>
</dbReference>
<keyword evidence="7" id="KW-0418">Kinase</keyword>
<keyword evidence="11" id="KW-1133">Transmembrane helix</keyword>
<feature type="transmembrane region" description="Helical" evidence="11">
    <location>
        <begin position="54"/>
        <end position="75"/>
    </location>
</feature>
<evidence type="ECO:0000256" key="7">
    <source>
        <dbReference type="ARBA" id="ARBA00022777"/>
    </source>
</evidence>
<dbReference type="InterPro" id="IPR003594">
    <property type="entry name" value="HATPase_dom"/>
</dbReference>
<evidence type="ECO:0000256" key="2">
    <source>
        <dbReference type="ARBA" id="ARBA00004236"/>
    </source>
</evidence>
<dbReference type="InterPro" id="IPR035965">
    <property type="entry name" value="PAS-like_dom_sf"/>
</dbReference>
<evidence type="ECO:0000256" key="9">
    <source>
        <dbReference type="ARBA" id="ARBA00023012"/>
    </source>
</evidence>
<dbReference type="InterPro" id="IPR000700">
    <property type="entry name" value="PAS-assoc_C"/>
</dbReference>
<evidence type="ECO:0000256" key="3">
    <source>
        <dbReference type="ARBA" id="ARBA00012438"/>
    </source>
</evidence>
<dbReference type="RefSeq" id="WP_184992602.1">
    <property type="nucleotide sequence ID" value="NZ_BOMK01000002.1"/>
</dbReference>
<dbReference type="GO" id="GO:0005524">
    <property type="term" value="F:ATP binding"/>
    <property type="evidence" value="ECO:0007669"/>
    <property type="project" value="UniProtKB-KW"/>
</dbReference>
<keyword evidence="4 10" id="KW-0597">Phosphoprotein</keyword>
<gene>
    <name evidence="16" type="ORF">BJ971_002441</name>
</gene>
<dbReference type="EMBL" id="JACHNH010000001">
    <property type="protein sequence ID" value="MBB4761885.1"/>
    <property type="molecule type" value="Genomic_DNA"/>
</dbReference>
<dbReference type="InterPro" id="IPR011006">
    <property type="entry name" value="CheY-like_superfamily"/>
</dbReference>
<dbReference type="CDD" id="cd00082">
    <property type="entry name" value="HisKA"/>
    <property type="match status" value="1"/>
</dbReference>
<evidence type="ECO:0000259" key="12">
    <source>
        <dbReference type="PROSITE" id="PS50109"/>
    </source>
</evidence>
<evidence type="ECO:0000259" key="15">
    <source>
        <dbReference type="PROSITE" id="PS50113"/>
    </source>
</evidence>
<dbReference type="PROSITE" id="PS50113">
    <property type="entry name" value="PAC"/>
    <property type="match status" value="1"/>
</dbReference>
<feature type="domain" description="Response regulatory" evidence="13">
    <location>
        <begin position="497"/>
        <end position="611"/>
    </location>
</feature>
<feature type="domain" description="PAS" evidence="14">
    <location>
        <begin position="111"/>
        <end position="157"/>
    </location>
</feature>
<dbReference type="PROSITE" id="PS50112">
    <property type="entry name" value="PAS"/>
    <property type="match status" value="1"/>
</dbReference>
<evidence type="ECO:0000256" key="1">
    <source>
        <dbReference type="ARBA" id="ARBA00000085"/>
    </source>
</evidence>
<keyword evidence="6" id="KW-0547">Nucleotide-binding</keyword>
<dbReference type="SMART" id="SM00448">
    <property type="entry name" value="REC"/>
    <property type="match status" value="1"/>
</dbReference>
<evidence type="ECO:0000259" key="14">
    <source>
        <dbReference type="PROSITE" id="PS50112"/>
    </source>
</evidence>